<dbReference type="SUPFAM" id="SSF47823">
    <property type="entry name" value="lambda integrase-like, N-terminal domain"/>
    <property type="match status" value="1"/>
</dbReference>
<dbReference type="PATRIC" id="fig|1423719.4.peg.241"/>
<reference evidence="4 5" key="1">
    <citation type="journal article" date="2015" name="Genome Announc.">
        <title>Expanding the biotechnology potential of lactobacilli through comparative genomics of 213 strains and associated genera.</title>
        <authorList>
            <person name="Sun Z."/>
            <person name="Harris H.M."/>
            <person name="McCann A."/>
            <person name="Guo C."/>
            <person name="Argimon S."/>
            <person name="Zhang W."/>
            <person name="Yang X."/>
            <person name="Jeffery I.B."/>
            <person name="Cooney J.C."/>
            <person name="Kagawa T.F."/>
            <person name="Liu W."/>
            <person name="Song Y."/>
            <person name="Salvetti E."/>
            <person name="Wrobel A."/>
            <person name="Rasinkangas P."/>
            <person name="Parkhill J."/>
            <person name="Rea M.C."/>
            <person name="O'Sullivan O."/>
            <person name="Ritari J."/>
            <person name="Douillard F.P."/>
            <person name="Paul Ross R."/>
            <person name="Yang R."/>
            <person name="Briner A.E."/>
            <person name="Felis G.E."/>
            <person name="de Vos W.M."/>
            <person name="Barrangou R."/>
            <person name="Klaenhammer T.R."/>
            <person name="Caufield P.W."/>
            <person name="Cui Y."/>
            <person name="Zhang H."/>
            <person name="O'Toole P.W."/>
        </authorList>
    </citation>
    <scope>NUCLEOTIDE SEQUENCE [LARGE SCALE GENOMIC DNA]</scope>
    <source>
        <strain evidence="4 5">DSM 15638</strain>
    </source>
</reference>
<evidence type="ECO:0000259" key="3">
    <source>
        <dbReference type="PROSITE" id="PS51900"/>
    </source>
</evidence>
<dbReference type="InterPro" id="IPR004107">
    <property type="entry name" value="Integrase_SAM-like_N"/>
</dbReference>
<dbReference type="AlphaFoldDB" id="A0A0R1HV55"/>
<comment type="caution">
    <text evidence="4">The sequence shown here is derived from an EMBL/GenBank/DDBJ whole genome shotgun (WGS) entry which is preliminary data.</text>
</comment>
<evidence type="ECO:0000313" key="5">
    <source>
        <dbReference type="Proteomes" id="UP000051450"/>
    </source>
</evidence>
<dbReference type="Proteomes" id="UP000051450">
    <property type="component" value="Unassembled WGS sequence"/>
</dbReference>
<dbReference type="Pfam" id="PF02899">
    <property type="entry name" value="Phage_int_SAM_1"/>
    <property type="match status" value="1"/>
</dbReference>
<dbReference type="EMBL" id="AZDI01000001">
    <property type="protein sequence ID" value="KRK46615.1"/>
    <property type="molecule type" value="Genomic_DNA"/>
</dbReference>
<keyword evidence="1 2" id="KW-0238">DNA-binding</keyword>
<evidence type="ECO:0000256" key="1">
    <source>
        <dbReference type="ARBA" id="ARBA00023125"/>
    </source>
</evidence>
<proteinExistence type="predicted"/>
<sequence>MSYPYEEAFNLSLLTRSLSNATIMEYNHDLSDFFNFLRHFNDAYLENSNVETILESDVRQYLSMLQVQREVKNSTYTKVLSHLNGYFKYLFIHQINTHIPTLMLKGKKNVQSSVPTFDWLLNFDSYLLNSEISYYSRLVLLMTRHFYKISEILQPGFYRTFKLRSFSESERLFLNQFDVHIKTLQDLQRSDDSFLKLRQNIDSPLLSLPGLHKFLKKDLHFIAPNISPSSLYQSAICFYILTHNMTTDTEFMRTLRLDPSSLLYYRHLIIEQKLTI</sequence>
<evidence type="ECO:0000313" key="4">
    <source>
        <dbReference type="EMBL" id="KRK46615.1"/>
    </source>
</evidence>
<dbReference type="PROSITE" id="PS51900">
    <property type="entry name" value="CB"/>
    <property type="match status" value="1"/>
</dbReference>
<dbReference type="InterPro" id="IPR044068">
    <property type="entry name" value="CB"/>
</dbReference>
<name>A0A0R1HV55_9LACO</name>
<keyword evidence="5" id="KW-1185">Reference proteome</keyword>
<accession>A0A0R1HV55</accession>
<dbReference type="InterPro" id="IPR010998">
    <property type="entry name" value="Integrase_recombinase_N"/>
</dbReference>
<feature type="domain" description="Core-binding (CB)" evidence="3">
    <location>
        <begin position="1"/>
        <end position="91"/>
    </location>
</feature>
<dbReference type="Gene3D" id="1.10.150.130">
    <property type="match status" value="1"/>
</dbReference>
<gene>
    <name evidence="4" type="ORF">FC66_GL000239</name>
</gene>
<dbReference type="OrthoDB" id="2328477at2"/>
<dbReference type="GO" id="GO:0003677">
    <property type="term" value="F:DNA binding"/>
    <property type="evidence" value="ECO:0007669"/>
    <property type="project" value="UniProtKB-UniRule"/>
</dbReference>
<organism evidence="4 5">
    <name type="scientific">Dellaglioa algida DSM 15638</name>
    <dbReference type="NCBI Taxonomy" id="1423719"/>
    <lineage>
        <taxon>Bacteria</taxon>
        <taxon>Bacillati</taxon>
        <taxon>Bacillota</taxon>
        <taxon>Bacilli</taxon>
        <taxon>Lactobacillales</taxon>
        <taxon>Lactobacillaceae</taxon>
        <taxon>Dellaglioa</taxon>
    </lineage>
</organism>
<dbReference type="RefSeq" id="WP_057973557.1">
    <property type="nucleotide sequence ID" value="NZ_AZDI01000001.1"/>
</dbReference>
<dbReference type="GO" id="GO:0015074">
    <property type="term" value="P:DNA integration"/>
    <property type="evidence" value="ECO:0007669"/>
    <property type="project" value="InterPro"/>
</dbReference>
<dbReference type="STRING" id="1423719.FC66_GL000239"/>
<evidence type="ECO:0000256" key="2">
    <source>
        <dbReference type="PROSITE-ProRule" id="PRU01248"/>
    </source>
</evidence>
<protein>
    <recommendedName>
        <fullName evidence="3">Core-binding (CB) domain-containing protein</fullName>
    </recommendedName>
</protein>